<dbReference type="Proteomes" id="UP001295794">
    <property type="component" value="Unassembled WGS sequence"/>
</dbReference>
<protein>
    <submittedName>
        <fullName evidence="1">Uncharacterized protein</fullName>
    </submittedName>
</protein>
<organism evidence="1 2">
    <name type="scientific">Mycena citricolor</name>
    <dbReference type="NCBI Taxonomy" id="2018698"/>
    <lineage>
        <taxon>Eukaryota</taxon>
        <taxon>Fungi</taxon>
        <taxon>Dikarya</taxon>
        <taxon>Basidiomycota</taxon>
        <taxon>Agaricomycotina</taxon>
        <taxon>Agaricomycetes</taxon>
        <taxon>Agaricomycetidae</taxon>
        <taxon>Agaricales</taxon>
        <taxon>Marasmiineae</taxon>
        <taxon>Mycenaceae</taxon>
        <taxon>Mycena</taxon>
    </lineage>
</organism>
<evidence type="ECO:0000313" key="1">
    <source>
        <dbReference type="EMBL" id="CAK5272067.1"/>
    </source>
</evidence>
<accession>A0AAD2K0F3</accession>
<sequence>RWSPRHVPLLLEPNITSFGQEMTPFRNFLPKVQSTTYCSFIDT</sequence>
<comment type="caution">
    <text evidence="1">The sequence shown here is derived from an EMBL/GenBank/DDBJ whole genome shotgun (WGS) entry which is preliminary data.</text>
</comment>
<proteinExistence type="predicted"/>
<gene>
    <name evidence="1" type="ORF">MYCIT1_LOCUS17605</name>
</gene>
<evidence type="ECO:0000313" key="2">
    <source>
        <dbReference type="Proteomes" id="UP001295794"/>
    </source>
</evidence>
<name>A0AAD2K0F3_9AGAR</name>
<reference evidence="1" key="1">
    <citation type="submission" date="2023-11" db="EMBL/GenBank/DDBJ databases">
        <authorList>
            <person name="De Vega J J."/>
            <person name="De Vega J J."/>
        </authorList>
    </citation>
    <scope>NUCLEOTIDE SEQUENCE</scope>
</reference>
<feature type="non-terminal residue" evidence="1">
    <location>
        <position position="1"/>
    </location>
</feature>
<keyword evidence="2" id="KW-1185">Reference proteome</keyword>
<dbReference type="AlphaFoldDB" id="A0AAD2K0F3"/>
<dbReference type="EMBL" id="CAVNYO010000181">
    <property type="protein sequence ID" value="CAK5272067.1"/>
    <property type="molecule type" value="Genomic_DNA"/>
</dbReference>